<name>A0A1I2TMH4_9BACT</name>
<feature type="signal peptide" evidence="1">
    <location>
        <begin position="1"/>
        <end position="22"/>
    </location>
</feature>
<organism evidence="2 3">
    <name type="scientific">Pontibacter chinhatensis</name>
    <dbReference type="NCBI Taxonomy" id="1436961"/>
    <lineage>
        <taxon>Bacteria</taxon>
        <taxon>Pseudomonadati</taxon>
        <taxon>Bacteroidota</taxon>
        <taxon>Cytophagia</taxon>
        <taxon>Cytophagales</taxon>
        <taxon>Hymenobacteraceae</taxon>
        <taxon>Pontibacter</taxon>
    </lineage>
</organism>
<feature type="chain" id="PRO_5011606665" evidence="1">
    <location>
        <begin position="23"/>
        <end position="437"/>
    </location>
</feature>
<dbReference type="Proteomes" id="UP000198724">
    <property type="component" value="Unassembled WGS sequence"/>
</dbReference>
<dbReference type="STRING" id="1436961.SAMN05421739_103202"/>
<dbReference type="Gene3D" id="2.40.160.60">
    <property type="entry name" value="Outer membrane protein transport protein (OMPP1/FadL/TodX)"/>
    <property type="match status" value="1"/>
</dbReference>
<accession>A0A1I2TMH4</accession>
<gene>
    <name evidence="2" type="ORF">SAMN05421739_103202</name>
</gene>
<protein>
    <submittedName>
        <fullName evidence="2">Long-chain fatty acid transport protein</fullName>
    </submittedName>
</protein>
<evidence type="ECO:0000313" key="2">
    <source>
        <dbReference type="EMBL" id="SFG66155.1"/>
    </source>
</evidence>
<evidence type="ECO:0000313" key="3">
    <source>
        <dbReference type="Proteomes" id="UP000198724"/>
    </source>
</evidence>
<dbReference type="RefSeq" id="WP_092100770.1">
    <property type="nucleotide sequence ID" value="NZ_FOOT01000003.1"/>
</dbReference>
<dbReference type="OrthoDB" id="1491239at2"/>
<keyword evidence="1" id="KW-0732">Signal</keyword>
<dbReference type="EMBL" id="FOOT01000003">
    <property type="protein sequence ID" value="SFG66155.1"/>
    <property type="molecule type" value="Genomic_DNA"/>
</dbReference>
<keyword evidence="3" id="KW-1185">Reference proteome</keyword>
<dbReference type="AlphaFoldDB" id="A0A1I2TMH4"/>
<proteinExistence type="predicted"/>
<evidence type="ECO:0000256" key="1">
    <source>
        <dbReference type="SAM" id="SignalP"/>
    </source>
</evidence>
<reference evidence="3" key="1">
    <citation type="submission" date="2016-10" db="EMBL/GenBank/DDBJ databases">
        <authorList>
            <person name="Varghese N."/>
            <person name="Submissions S."/>
        </authorList>
    </citation>
    <scope>NUCLEOTIDE SEQUENCE [LARGE SCALE GENOMIC DNA]</scope>
    <source>
        <strain evidence="3">LP51</strain>
    </source>
</reference>
<sequence length="437" mass="47847">MHKTLRVLIGFAALCLTQVAQAQLIGNTPYSRYGMGEVNEIYGSIRGAGMAGAGISAGNSFQPNTANPALLYYNSITNFDFSGAGQFKTVKSQYASQRDGNANLYNLSLAIPISRRWSTAVGLRPFTTINYEINSSSEVEGNPQASILRKYSGEGGLSEAYFAHGIRLFGGLTIGGSASYLFGNTIAETGTNVQDPEQASASIVNITRVDRTTYSDFIFRAGINYRQKLKDKLNMSVGGVYTFAADLEAERDVSLERRGPDGNLLPDQSGAGLITYEDTLSSSIHLPANWRAGISIDNGSNLTVAADFSTYEWSKYKSFEGGNDNLKDSYRMALGAEYTPNANAIDSYFKRITYRGGLYFNDTQYRLNGEDIKDMGVTAGFTFPLGRGTIYDLYLLNLSLGYGQRGTTDSGLIKEDYLQFGLGFTVNSRWFLKRRIE</sequence>
<dbReference type="SUPFAM" id="SSF56935">
    <property type="entry name" value="Porins"/>
    <property type="match status" value="1"/>
</dbReference>